<reference evidence="1" key="1">
    <citation type="submission" date="2018-05" db="EMBL/GenBank/DDBJ databases">
        <authorList>
            <person name="Lanie J.A."/>
            <person name="Ng W.-L."/>
            <person name="Kazmierczak K.M."/>
            <person name="Andrzejewski T.M."/>
            <person name="Davidsen T.M."/>
            <person name="Wayne K.J."/>
            <person name="Tettelin H."/>
            <person name="Glass J.I."/>
            <person name="Rusch D."/>
            <person name="Podicherti R."/>
            <person name="Tsui H.-C.T."/>
            <person name="Winkler M.E."/>
        </authorList>
    </citation>
    <scope>NUCLEOTIDE SEQUENCE</scope>
</reference>
<organism evidence="1">
    <name type="scientific">marine metagenome</name>
    <dbReference type="NCBI Taxonomy" id="408172"/>
    <lineage>
        <taxon>unclassified sequences</taxon>
        <taxon>metagenomes</taxon>
        <taxon>ecological metagenomes</taxon>
    </lineage>
</organism>
<protein>
    <submittedName>
        <fullName evidence="1">Uncharacterized protein</fullName>
    </submittedName>
</protein>
<gene>
    <name evidence="1" type="ORF">METZ01_LOCUS394778</name>
</gene>
<evidence type="ECO:0000313" key="1">
    <source>
        <dbReference type="EMBL" id="SVD41924.1"/>
    </source>
</evidence>
<accession>A0A382V608</accession>
<proteinExistence type="predicted"/>
<sequence>MSDKIYLPMTPEVRDELRYAMNTQFRYKLYRDTVFPFLHSMGIRHIIQGFEAKEELGFIGVLQLWYENNSGELSYQTKDKHFLAGDWKHEWLDKPEDAIELAIQIQKDKPYDEDKLIQIAIEYARKAAEKHVKKLVEDHLEKEEPPKLLN</sequence>
<name>A0A382V608_9ZZZZ</name>
<dbReference type="AlphaFoldDB" id="A0A382V608"/>
<dbReference type="EMBL" id="UINC01149443">
    <property type="protein sequence ID" value="SVD41924.1"/>
    <property type="molecule type" value="Genomic_DNA"/>
</dbReference>